<feature type="transmembrane region" description="Helical" evidence="1">
    <location>
        <begin position="7"/>
        <end position="23"/>
    </location>
</feature>
<reference evidence="2" key="1">
    <citation type="journal article" date="2021" name="Proc. Natl. Acad. Sci. U.S.A.">
        <title>A Catalog of Tens of Thousands of Viruses from Human Metagenomes Reveals Hidden Associations with Chronic Diseases.</title>
        <authorList>
            <person name="Tisza M.J."/>
            <person name="Buck C.B."/>
        </authorList>
    </citation>
    <scope>NUCLEOTIDE SEQUENCE</scope>
    <source>
        <strain evidence="2">CtcfK29</strain>
    </source>
</reference>
<proteinExistence type="predicted"/>
<sequence length="62" mass="7560">MKKYIHFVIPYAIYVSMVLTIIADTKYNFWQLFIFWIITLPLIVGYIAYIIWERKNKKNKGE</sequence>
<evidence type="ECO:0000313" key="2">
    <source>
        <dbReference type="EMBL" id="DAD82324.1"/>
    </source>
</evidence>
<dbReference type="EMBL" id="BK014916">
    <property type="protein sequence ID" value="DAD82324.1"/>
    <property type="molecule type" value="Genomic_DNA"/>
</dbReference>
<keyword evidence="1" id="KW-0472">Membrane</keyword>
<accession>A0A8S5MJ97</accession>
<name>A0A8S5MJ97_9CAUD</name>
<keyword evidence="1" id="KW-1133">Transmembrane helix</keyword>
<organism evidence="2">
    <name type="scientific">CrAss-like virus sp. ctcfK29</name>
    <dbReference type="NCBI Taxonomy" id="2826827"/>
    <lineage>
        <taxon>Viruses</taxon>
        <taxon>Duplodnaviria</taxon>
        <taxon>Heunggongvirae</taxon>
        <taxon>Uroviricota</taxon>
        <taxon>Caudoviricetes</taxon>
        <taxon>Crassvirales</taxon>
    </lineage>
</organism>
<evidence type="ECO:0000256" key="1">
    <source>
        <dbReference type="SAM" id="Phobius"/>
    </source>
</evidence>
<feature type="transmembrane region" description="Helical" evidence="1">
    <location>
        <begin position="29"/>
        <end position="52"/>
    </location>
</feature>
<protein>
    <submittedName>
        <fullName evidence="2">Oxidoreductase</fullName>
    </submittedName>
</protein>
<keyword evidence="1" id="KW-0812">Transmembrane</keyword>